<comment type="subcellular location">
    <subcellularLocation>
        <location evidence="1">Endomembrane system</location>
        <topology evidence="1">Multi-pass membrane protein</topology>
    </subcellularLocation>
    <subcellularLocation>
        <location evidence="8">Membrane</location>
        <topology evidence="8">Multi-pass membrane protein</topology>
    </subcellularLocation>
</comment>
<evidence type="ECO:0000313" key="14">
    <source>
        <dbReference type="Proteomes" id="UP000237846"/>
    </source>
</evidence>
<evidence type="ECO:0000256" key="1">
    <source>
        <dbReference type="ARBA" id="ARBA00004127"/>
    </source>
</evidence>
<feature type="transmembrane region" description="Helical" evidence="10">
    <location>
        <begin position="221"/>
        <end position="243"/>
    </location>
</feature>
<feature type="transmembrane region" description="Helical" evidence="10">
    <location>
        <begin position="6"/>
        <end position="23"/>
    </location>
</feature>
<feature type="transmembrane region" description="Helical" evidence="10">
    <location>
        <begin position="75"/>
        <end position="104"/>
    </location>
</feature>
<dbReference type="InterPro" id="IPR001750">
    <property type="entry name" value="ND/Mrp_TM"/>
</dbReference>
<dbReference type="Pfam" id="PF01059">
    <property type="entry name" value="Oxidored_q5_N"/>
    <property type="match status" value="1"/>
</dbReference>
<keyword evidence="7 10" id="KW-0472">Membrane</keyword>
<evidence type="ECO:0000313" key="13">
    <source>
        <dbReference type="EMBL" id="PRX99925.1"/>
    </source>
</evidence>
<evidence type="ECO:0000256" key="6">
    <source>
        <dbReference type="ARBA" id="ARBA00023027"/>
    </source>
</evidence>
<dbReference type="Pfam" id="PF00361">
    <property type="entry name" value="Proton_antipo_M"/>
    <property type="match status" value="1"/>
</dbReference>
<feature type="transmembrane region" description="Helical" evidence="10">
    <location>
        <begin position="384"/>
        <end position="407"/>
    </location>
</feature>
<evidence type="ECO:0000256" key="9">
    <source>
        <dbReference type="SAM" id="MobiDB-lite"/>
    </source>
</evidence>
<proteinExistence type="inferred from homology"/>
<dbReference type="PANTHER" id="PTHR43507:SF1">
    <property type="entry name" value="NADH-UBIQUINONE OXIDOREDUCTASE CHAIN 4"/>
    <property type="match status" value="1"/>
</dbReference>
<dbReference type="GO" id="GO:0042773">
    <property type="term" value="P:ATP synthesis coupled electron transport"/>
    <property type="evidence" value="ECO:0007669"/>
    <property type="project" value="InterPro"/>
</dbReference>
<dbReference type="EMBL" id="PVZC01000003">
    <property type="protein sequence ID" value="PRX99925.1"/>
    <property type="molecule type" value="Genomic_DNA"/>
</dbReference>
<dbReference type="NCBIfam" id="TIGR01972">
    <property type="entry name" value="NDH_I_M"/>
    <property type="match status" value="1"/>
</dbReference>
<dbReference type="AlphaFoldDB" id="A0A2T0Q7W9"/>
<name>A0A2T0Q7W9_9ACTN</name>
<evidence type="ECO:0000256" key="10">
    <source>
        <dbReference type="SAM" id="Phobius"/>
    </source>
</evidence>
<dbReference type="PRINTS" id="PR01437">
    <property type="entry name" value="NUOXDRDTASE4"/>
</dbReference>
<dbReference type="PANTHER" id="PTHR43507">
    <property type="entry name" value="NADH-UBIQUINONE OXIDOREDUCTASE CHAIN 4"/>
    <property type="match status" value="1"/>
</dbReference>
<accession>A0A2T0Q7W9</accession>
<feature type="transmembrane region" description="Helical" evidence="10">
    <location>
        <begin position="35"/>
        <end position="55"/>
    </location>
</feature>
<feature type="domain" description="NADH:quinone oxidoreductase/Mrp antiporter transmembrane" evidence="11">
    <location>
        <begin position="136"/>
        <end position="427"/>
    </location>
</feature>
<feature type="transmembrane region" description="Helical" evidence="10">
    <location>
        <begin position="340"/>
        <end position="363"/>
    </location>
</feature>
<dbReference type="GO" id="GO:0012505">
    <property type="term" value="C:endomembrane system"/>
    <property type="evidence" value="ECO:0007669"/>
    <property type="project" value="UniProtKB-SubCell"/>
</dbReference>
<evidence type="ECO:0000256" key="3">
    <source>
        <dbReference type="ARBA" id="ARBA00022692"/>
    </source>
</evidence>
<dbReference type="InterPro" id="IPR003918">
    <property type="entry name" value="NADH_UbQ_OxRdtase"/>
</dbReference>
<dbReference type="GO" id="GO:0016020">
    <property type="term" value="C:membrane"/>
    <property type="evidence" value="ECO:0007669"/>
    <property type="project" value="UniProtKB-SubCell"/>
</dbReference>
<dbReference type="RefSeq" id="WP_106244985.1">
    <property type="nucleotide sequence ID" value="NZ_PVZC01000003.1"/>
</dbReference>
<feature type="transmembrane region" description="Helical" evidence="10">
    <location>
        <begin position="313"/>
        <end position="334"/>
    </location>
</feature>
<feature type="transmembrane region" description="Helical" evidence="10">
    <location>
        <begin position="284"/>
        <end position="306"/>
    </location>
</feature>
<evidence type="ECO:0000256" key="8">
    <source>
        <dbReference type="RuleBase" id="RU000320"/>
    </source>
</evidence>
<dbReference type="GO" id="GO:0048039">
    <property type="term" value="F:ubiquinone binding"/>
    <property type="evidence" value="ECO:0007669"/>
    <property type="project" value="TreeGrafter"/>
</dbReference>
<dbReference type="NCBIfam" id="NF004500">
    <property type="entry name" value="PRK05846.1-4"/>
    <property type="match status" value="1"/>
</dbReference>
<dbReference type="GO" id="GO:0015990">
    <property type="term" value="P:electron transport coupled proton transport"/>
    <property type="evidence" value="ECO:0007669"/>
    <property type="project" value="TreeGrafter"/>
</dbReference>
<dbReference type="GO" id="GO:0003954">
    <property type="term" value="F:NADH dehydrogenase activity"/>
    <property type="evidence" value="ECO:0007669"/>
    <property type="project" value="TreeGrafter"/>
</dbReference>
<feature type="transmembrane region" description="Helical" evidence="10">
    <location>
        <begin position="419"/>
        <end position="441"/>
    </location>
</feature>
<comment type="similarity">
    <text evidence="2">Belongs to the complex I subunit 4 family.</text>
</comment>
<feature type="transmembrane region" description="Helical" evidence="10">
    <location>
        <begin position="255"/>
        <end position="278"/>
    </location>
</feature>
<evidence type="ECO:0000256" key="2">
    <source>
        <dbReference type="ARBA" id="ARBA00009025"/>
    </source>
</evidence>
<feature type="compositionally biased region" description="Low complexity" evidence="9">
    <location>
        <begin position="504"/>
        <end position="518"/>
    </location>
</feature>
<dbReference type="GO" id="GO:0008137">
    <property type="term" value="F:NADH dehydrogenase (ubiquinone) activity"/>
    <property type="evidence" value="ECO:0007669"/>
    <property type="project" value="InterPro"/>
</dbReference>
<keyword evidence="14" id="KW-1185">Reference proteome</keyword>
<keyword evidence="5 10" id="KW-1133">Transmembrane helix</keyword>
<dbReference type="InterPro" id="IPR010227">
    <property type="entry name" value="NADH_Q_OxRdtase_chainM/4"/>
</dbReference>
<keyword evidence="6" id="KW-0520">NAD</keyword>
<sequence>MSAIPWLTIAIVLPLIGSVVVAAMPSSGAERAKQVTLAFSVLVLAVVAAMALQFSPGGPRFQFEEVYPWIPAFGISYAVGVDGIALLLILLSALLVPLVVLAGWNEVDASTSKYSTKTYFALILVLEAMMIAVFAATDVFLFYVVFEAMLIPVYFMIGGFGTGRRRYAAIKFLLYSLFGGLLMLVAVIGLYVAAGQQGEATFLWEPLAAMAADIDPATARWLFLGFFIAFAIKAPLWPVHTWLPSAAESARPGTAVLLVGVLDKVGTFGMLRFCLELFPEASRWAAWPIVILALISILYGAVVAIGQTDMMRLVAYTSVSHFGFIVLGVFAFTTQGHAGAALYMVNHGLSTGALFLIVGFLMLRRTERSQLIGDYTGVGRTAPLLAGTFLVAGLASLSLPGLSPFVSEFLVFMGTFTRYPVIAIIAALGVILAALYILWLYQRTMTGPRPEGAAPFADLSPRELLAVGPLVALLVLLGLFPQPMLDVVNPAVESTLEQVGATDPAPEVPAAAEEGTSE</sequence>
<organism evidence="13 14">
    <name type="scientific">Allonocardiopsis opalescens</name>
    <dbReference type="NCBI Taxonomy" id="1144618"/>
    <lineage>
        <taxon>Bacteria</taxon>
        <taxon>Bacillati</taxon>
        <taxon>Actinomycetota</taxon>
        <taxon>Actinomycetes</taxon>
        <taxon>Streptosporangiales</taxon>
        <taxon>Allonocardiopsis</taxon>
    </lineage>
</organism>
<feature type="domain" description="NADH:ubiquinone oxidoreductase chain 4 N-terminal" evidence="12">
    <location>
        <begin position="73"/>
        <end position="131"/>
    </location>
</feature>
<evidence type="ECO:0000259" key="12">
    <source>
        <dbReference type="Pfam" id="PF01059"/>
    </source>
</evidence>
<keyword evidence="3 8" id="KW-0812">Transmembrane</keyword>
<feature type="transmembrane region" description="Helical" evidence="10">
    <location>
        <begin position="172"/>
        <end position="194"/>
    </location>
</feature>
<dbReference type="Proteomes" id="UP000237846">
    <property type="component" value="Unassembled WGS sequence"/>
</dbReference>
<protein>
    <submittedName>
        <fullName evidence="13">NADH dehydrogenase subunit M</fullName>
    </submittedName>
</protein>
<reference evidence="13 14" key="1">
    <citation type="submission" date="2018-03" db="EMBL/GenBank/DDBJ databases">
        <title>Genomic Encyclopedia of Archaeal and Bacterial Type Strains, Phase II (KMG-II): from individual species to whole genera.</title>
        <authorList>
            <person name="Goeker M."/>
        </authorList>
    </citation>
    <scope>NUCLEOTIDE SEQUENCE [LARGE SCALE GENOMIC DNA]</scope>
    <source>
        <strain evidence="13 14">DSM 45601</strain>
    </source>
</reference>
<dbReference type="OrthoDB" id="9768329at2"/>
<evidence type="ECO:0000256" key="7">
    <source>
        <dbReference type="ARBA" id="ARBA00023136"/>
    </source>
</evidence>
<dbReference type="InterPro" id="IPR000260">
    <property type="entry name" value="NADH4_N"/>
</dbReference>
<comment type="caution">
    <text evidence="13">The sequence shown here is derived from an EMBL/GenBank/DDBJ whole genome shotgun (WGS) entry which is preliminary data.</text>
</comment>
<evidence type="ECO:0000256" key="4">
    <source>
        <dbReference type="ARBA" id="ARBA00022967"/>
    </source>
</evidence>
<keyword evidence="4" id="KW-1278">Translocase</keyword>
<feature type="transmembrane region" description="Helical" evidence="10">
    <location>
        <begin position="116"/>
        <end position="134"/>
    </location>
</feature>
<evidence type="ECO:0000256" key="5">
    <source>
        <dbReference type="ARBA" id="ARBA00022989"/>
    </source>
</evidence>
<feature type="transmembrane region" description="Helical" evidence="10">
    <location>
        <begin position="140"/>
        <end position="160"/>
    </location>
</feature>
<feature type="region of interest" description="Disordered" evidence="9">
    <location>
        <begin position="498"/>
        <end position="518"/>
    </location>
</feature>
<gene>
    <name evidence="13" type="ORF">CLV72_103532</name>
</gene>
<evidence type="ECO:0000259" key="11">
    <source>
        <dbReference type="Pfam" id="PF00361"/>
    </source>
</evidence>